<dbReference type="Proteomes" id="UP000002979">
    <property type="component" value="Unassembled WGS sequence"/>
</dbReference>
<reference evidence="1 2" key="1">
    <citation type="submission" date="2007-01" db="EMBL/GenBank/DDBJ databases">
        <title>Draft genome sequence of Collinsella aerofaciens (ATCC 25986).</title>
        <authorList>
            <person name="Sudarsanam P."/>
            <person name="Ley R."/>
            <person name="Guruge J."/>
            <person name="Turnbaugh P.J."/>
            <person name="Mahowald M."/>
            <person name="Liep D."/>
            <person name="Gordon J."/>
        </authorList>
    </citation>
    <scope>NUCLEOTIDE SEQUENCE [LARGE SCALE GENOMIC DNA]</scope>
    <source>
        <strain evidence="2">ATCC 25986 / DSM 3979 / JCM 10188 / KCTC 3647 / NCTC 11838 / VPI 1003</strain>
    </source>
</reference>
<evidence type="ECO:0000313" key="1">
    <source>
        <dbReference type="EMBL" id="EBA40315.1"/>
    </source>
</evidence>
<name>A4E8U9_COLAA</name>
<evidence type="ECO:0000313" key="2">
    <source>
        <dbReference type="Proteomes" id="UP000002979"/>
    </source>
</evidence>
<sequence length="33" mass="3547">MNQDEMAEEKKAEYMSLILSTVTGVSAGLQNTG</sequence>
<evidence type="ECO:0008006" key="3">
    <source>
        <dbReference type="Google" id="ProtNLM"/>
    </source>
</evidence>
<accession>A4E8U9</accession>
<organism evidence="1 2">
    <name type="scientific">Collinsella aerofaciens (strain ATCC 25986 / DSM 3979 / JCM 10188 / KCTC 3647 / NCTC 11838 / VPI 1003)</name>
    <dbReference type="NCBI Taxonomy" id="411903"/>
    <lineage>
        <taxon>Bacteria</taxon>
        <taxon>Bacillati</taxon>
        <taxon>Actinomycetota</taxon>
        <taxon>Coriobacteriia</taxon>
        <taxon>Coriobacteriales</taxon>
        <taxon>Coriobacteriaceae</taxon>
        <taxon>Collinsella</taxon>
    </lineage>
</organism>
<protein>
    <recommendedName>
        <fullName evidence="3">Phosphoenolpyruvate carboxylase</fullName>
    </recommendedName>
</protein>
<dbReference type="EMBL" id="AAVN02000002">
    <property type="protein sequence ID" value="EBA40315.1"/>
    <property type="molecule type" value="Genomic_DNA"/>
</dbReference>
<reference evidence="1 2" key="2">
    <citation type="submission" date="2007-04" db="EMBL/GenBank/DDBJ databases">
        <authorList>
            <person name="Fulton L."/>
            <person name="Clifton S."/>
            <person name="Fulton B."/>
            <person name="Xu J."/>
            <person name="Minx P."/>
            <person name="Mardis E.R."/>
            <person name="Wilson R.K."/>
        </authorList>
    </citation>
    <scope>NUCLEOTIDE SEQUENCE [LARGE SCALE GENOMIC DNA]</scope>
    <source>
        <strain evidence="2">ATCC 25986 / DSM 3979 / JCM 10188 / KCTC 3647 / NCTC 11838 / VPI 1003</strain>
    </source>
</reference>
<dbReference type="AlphaFoldDB" id="A4E8U9"/>
<proteinExistence type="predicted"/>
<comment type="caution">
    <text evidence="1">The sequence shown here is derived from an EMBL/GenBank/DDBJ whole genome shotgun (WGS) entry which is preliminary data.</text>
</comment>
<gene>
    <name evidence="1" type="ORF">COLAER_00840</name>
</gene>